<dbReference type="EMBL" id="LIAE01008022">
    <property type="protein sequence ID" value="PAV75870.1"/>
    <property type="molecule type" value="Genomic_DNA"/>
</dbReference>
<comment type="caution">
    <text evidence="1">The sequence shown here is derived from an EMBL/GenBank/DDBJ whole genome shotgun (WGS) entry which is preliminary data.</text>
</comment>
<organism evidence="1 2">
    <name type="scientific">Diploscapter pachys</name>
    <dbReference type="NCBI Taxonomy" id="2018661"/>
    <lineage>
        <taxon>Eukaryota</taxon>
        <taxon>Metazoa</taxon>
        <taxon>Ecdysozoa</taxon>
        <taxon>Nematoda</taxon>
        <taxon>Chromadorea</taxon>
        <taxon>Rhabditida</taxon>
        <taxon>Rhabditina</taxon>
        <taxon>Rhabditomorpha</taxon>
        <taxon>Rhabditoidea</taxon>
        <taxon>Rhabditidae</taxon>
        <taxon>Diploscapter</taxon>
    </lineage>
</organism>
<keyword evidence="2" id="KW-1185">Reference proteome</keyword>
<dbReference type="AlphaFoldDB" id="A0A2A2KPL6"/>
<name>A0A2A2KPL6_9BILA</name>
<dbReference type="Proteomes" id="UP000218231">
    <property type="component" value="Unassembled WGS sequence"/>
</dbReference>
<evidence type="ECO:0000313" key="1">
    <source>
        <dbReference type="EMBL" id="PAV75870.1"/>
    </source>
</evidence>
<accession>A0A2A2KPL6</accession>
<proteinExistence type="predicted"/>
<reference evidence="1 2" key="1">
    <citation type="journal article" date="2017" name="Curr. Biol.">
        <title>Genome architecture and evolution of a unichromosomal asexual nematode.</title>
        <authorList>
            <person name="Fradin H."/>
            <person name="Zegar C."/>
            <person name="Gutwein M."/>
            <person name="Lucas J."/>
            <person name="Kovtun M."/>
            <person name="Corcoran D."/>
            <person name="Baugh L.R."/>
            <person name="Kiontke K."/>
            <person name="Gunsalus K."/>
            <person name="Fitch D.H."/>
            <person name="Piano F."/>
        </authorList>
    </citation>
    <scope>NUCLEOTIDE SEQUENCE [LARGE SCALE GENOMIC DNA]</scope>
    <source>
        <strain evidence="1">PF1309</strain>
    </source>
</reference>
<gene>
    <name evidence="1" type="ORF">WR25_11422</name>
</gene>
<protein>
    <submittedName>
        <fullName evidence="1">Uncharacterized protein</fullName>
    </submittedName>
</protein>
<sequence>MLRIIQDSDNIFHFKISNNFRLKDELENEIPKYGRKLLQFQHRLEHFKGICFFCKASCVHPSNLCPVIKRLDVRRKFLDSHPDFCRLVSTHQNRGRRSEFRFRGPILDQAMNRATHK</sequence>
<evidence type="ECO:0000313" key="2">
    <source>
        <dbReference type="Proteomes" id="UP000218231"/>
    </source>
</evidence>